<evidence type="ECO:0000313" key="2">
    <source>
        <dbReference type="Proteomes" id="UP000026915"/>
    </source>
</evidence>
<dbReference type="HOGENOM" id="CLU_2282571_0_0_1"/>
<gene>
    <name evidence="1" type="ORF">TCM_007579</name>
</gene>
<sequence length="102" mass="11543">MAGLRLASNDEVSHCNSLKRVMATNFGLTNLPSSFYSLTCCIPIQNHTKKTGDQITIFYSQHHNPVSLRIPTKSTAEQRTHTSFYDIILNFFSSQEDPSPFF</sequence>
<organism evidence="1 2">
    <name type="scientific">Theobroma cacao</name>
    <name type="common">Cacao</name>
    <name type="synonym">Cocoa</name>
    <dbReference type="NCBI Taxonomy" id="3641"/>
    <lineage>
        <taxon>Eukaryota</taxon>
        <taxon>Viridiplantae</taxon>
        <taxon>Streptophyta</taxon>
        <taxon>Embryophyta</taxon>
        <taxon>Tracheophyta</taxon>
        <taxon>Spermatophyta</taxon>
        <taxon>Magnoliopsida</taxon>
        <taxon>eudicotyledons</taxon>
        <taxon>Gunneridae</taxon>
        <taxon>Pentapetalae</taxon>
        <taxon>rosids</taxon>
        <taxon>malvids</taxon>
        <taxon>Malvales</taxon>
        <taxon>Malvaceae</taxon>
        <taxon>Byttnerioideae</taxon>
        <taxon>Theobroma</taxon>
    </lineage>
</organism>
<keyword evidence="2" id="KW-1185">Reference proteome</keyword>
<dbReference type="AlphaFoldDB" id="A0A061E9F1"/>
<accession>A0A061E9F1</accession>
<evidence type="ECO:0000313" key="1">
    <source>
        <dbReference type="EMBL" id="EOX98913.1"/>
    </source>
</evidence>
<dbReference type="InParanoid" id="A0A061E9F1"/>
<dbReference type="EMBL" id="CM001880">
    <property type="protein sequence ID" value="EOX98913.1"/>
    <property type="molecule type" value="Genomic_DNA"/>
</dbReference>
<reference evidence="1 2" key="1">
    <citation type="journal article" date="2013" name="Genome Biol.">
        <title>The genome sequence of the most widely cultivated cacao type and its use to identify candidate genes regulating pod color.</title>
        <authorList>
            <person name="Motamayor J.C."/>
            <person name="Mockaitis K."/>
            <person name="Schmutz J."/>
            <person name="Haiminen N."/>
            <person name="Iii D.L."/>
            <person name="Cornejo O."/>
            <person name="Findley S.D."/>
            <person name="Zheng P."/>
            <person name="Utro F."/>
            <person name="Royaert S."/>
            <person name="Saski C."/>
            <person name="Jenkins J."/>
            <person name="Podicheti R."/>
            <person name="Zhao M."/>
            <person name="Scheffler B.E."/>
            <person name="Stack J.C."/>
            <person name="Feltus F.A."/>
            <person name="Mustiga G.M."/>
            <person name="Amores F."/>
            <person name="Phillips W."/>
            <person name="Marelli J.P."/>
            <person name="May G.D."/>
            <person name="Shapiro H."/>
            <person name="Ma J."/>
            <person name="Bustamante C.D."/>
            <person name="Schnell R.J."/>
            <person name="Main D."/>
            <person name="Gilbert D."/>
            <person name="Parida L."/>
            <person name="Kuhn D.N."/>
        </authorList>
    </citation>
    <scope>NUCLEOTIDE SEQUENCE [LARGE SCALE GENOMIC DNA]</scope>
    <source>
        <strain evidence="2">cv. Matina 1-6</strain>
    </source>
</reference>
<dbReference type="Proteomes" id="UP000026915">
    <property type="component" value="Chromosome 2"/>
</dbReference>
<protein>
    <submittedName>
        <fullName evidence="1">Uncharacterized protein</fullName>
    </submittedName>
</protein>
<dbReference type="Gramene" id="EOX98913">
    <property type="protein sequence ID" value="EOX98913"/>
    <property type="gene ID" value="TCM_007579"/>
</dbReference>
<proteinExistence type="predicted"/>
<name>A0A061E9F1_THECC</name>